<sequence>MPQEAPLNALDSAAFDRAVGAALRVLGTDPRGRVVIDGRSGSGKTTLARRIAELGGARLVSLDEFYEGWAGLAGATRTSARLVEAHARGSVGHYRRWDWERGEFADRDTAVDPAVPLVIEGCGALSPRAAEHASTTIWIDGDPDVRKRLALTRDGDAFAPYWDMWADQEDEHIRANDPAALAQLSFSAT</sequence>
<dbReference type="RefSeq" id="WP_188700201.1">
    <property type="nucleotide sequence ID" value="NZ_BMMQ01000002.1"/>
</dbReference>
<keyword evidence="1" id="KW-0808">Transferase</keyword>
<keyword evidence="2" id="KW-1185">Reference proteome</keyword>
<evidence type="ECO:0000313" key="1">
    <source>
        <dbReference type="EMBL" id="GGO61379.1"/>
    </source>
</evidence>
<keyword evidence="1" id="KW-0418">Kinase</keyword>
<dbReference type="Gene3D" id="3.40.50.300">
    <property type="entry name" value="P-loop containing nucleotide triphosphate hydrolases"/>
    <property type="match status" value="1"/>
</dbReference>
<dbReference type="GO" id="GO:0016301">
    <property type="term" value="F:kinase activity"/>
    <property type="evidence" value="ECO:0007669"/>
    <property type="project" value="UniProtKB-KW"/>
</dbReference>
<dbReference type="InterPro" id="IPR027417">
    <property type="entry name" value="P-loop_NTPase"/>
</dbReference>
<name>A0ABQ2MY14_9MICO</name>
<accession>A0ABQ2MY14</accession>
<proteinExistence type="predicted"/>
<evidence type="ECO:0000313" key="2">
    <source>
        <dbReference type="Proteomes" id="UP000638043"/>
    </source>
</evidence>
<dbReference type="SUPFAM" id="SSF52540">
    <property type="entry name" value="P-loop containing nucleoside triphosphate hydrolases"/>
    <property type="match status" value="1"/>
</dbReference>
<dbReference type="Proteomes" id="UP000638043">
    <property type="component" value="Unassembled WGS sequence"/>
</dbReference>
<protein>
    <submittedName>
        <fullName evidence="1">Adenylate kinase</fullName>
    </submittedName>
</protein>
<organism evidence="1 2">
    <name type="scientific">Microbacterium nanhaiense</name>
    <dbReference type="NCBI Taxonomy" id="1301026"/>
    <lineage>
        <taxon>Bacteria</taxon>
        <taxon>Bacillati</taxon>
        <taxon>Actinomycetota</taxon>
        <taxon>Actinomycetes</taxon>
        <taxon>Micrococcales</taxon>
        <taxon>Microbacteriaceae</taxon>
        <taxon>Microbacterium</taxon>
    </lineage>
</organism>
<reference evidence="2" key="1">
    <citation type="journal article" date="2019" name="Int. J. Syst. Evol. Microbiol.">
        <title>The Global Catalogue of Microorganisms (GCM) 10K type strain sequencing project: providing services to taxonomists for standard genome sequencing and annotation.</title>
        <authorList>
            <consortium name="The Broad Institute Genomics Platform"/>
            <consortium name="The Broad Institute Genome Sequencing Center for Infectious Disease"/>
            <person name="Wu L."/>
            <person name="Ma J."/>
        </authorList>
    </citation>
    <scope>NUCLEOTIDE SEQUENCE [LARGE SCALE GENOMIC DNA]</scope>
    <source>
        <strain evidence="2">CGMCC 4.7181</strain>
    </source>
</reference>
<dbReference type="EMBL" id="BMMQ01000002">
    <property type="protein sequence ID" value="GGO61379.1"/>
    <property type="molecule type" value="Genomic_DNA"/>
</dbReference>
<comment type="caution">
    <text evidence="1">The sequence shown here is derived from an EMBL/GenBank/DDBJ whole genome shotgun (WGS) entry which is preliminary data.</text>
</comment>
<gene>
    <name evidence="1" type="ORF">GCM10010910_09050</name>
</gene>